<name>A0A1I5XJH4_9ACTN</name>
<dbReference type="InterPro" id="IPR050204">
    <property type="entry name" value="AraC_XylS_family_regulators"/>
</dbReference>
<evidence type="ECO:0000256" key="3">
    <source>
        <dbReference type="ARBA" id="ARBA00023163"/>
    </source>
</evidence>
<dbReference type="InterPro" id="IPR035418">
    <property type="entry name" value="AraC-bd_2"/>
</dbReference>
<dbReference type="Gene3D" id="1.10.10.60">
    <property type="entry name" value="Homeodomain-like"/>
    <property type="match status" value="1"/>
</dbReference>
<dbReference type="STRING" id="1993.SAMN04489713_12749"/>
<dbReference type="InterPro" id="IPR009057">
    <property type="entry name" value="Homeodomain-like_sf"/>
</dbReference>
<feature type="domain" description="HTH araC/xylS-type" evidence="4">
    <location>
        <begin position="210"/>
        <end position="311"/>
    </location>
</feature>
<dbReference type="Pfam" id="PF14525">
    <property type="entry name" value="AraC_binding_2"/>
    <property type="match status" value="1"/>
</dbReference>
<dbReference type="SMART" id="SM00342">
    <property type="entry name" value="HTH_ARAC"/>
    <property type="match status" value="1"/>
</dbReference>
<dbReference type="PROSITE" id="PS01124">
    <property type="entry name" value="HTH_ARAC_FAMILY_2"/>
    <property type="match status" value="1"/>
</dbReference>
<keyword evidence="6" id="KW-1185">Reference proteome</keyword>
<dbReference type="Pfam" id="PF12833">
    <property type="entry name" value="HTH_18"/>
    <property type="match status" value="1"/>
</dbReference>
<dbReference type="InterPro" id="IPR018062">
    <property type="entry name" value="HTH_AraC-typ_CS"/>
</dbReference>
<evidence type="ECO:0000313" key="5">
    <source>
        <dbReference type="EMBL" id="SFQ32133.1"/>
    </source>
</evidence>
<dbReference type="InParanoid" id="A0A1I5XJH4"/>
<evidence type="ECO:0000259" key="4">
    <source>
        <dbReference type="PROSITE" id="PS01124"/>
    </source>
</evidence>
<dbReference type="SUPFAM" id="SSF46689">
    <property type="entry name" value="Homeodomain-like"/>
    <property type="match status" value="1"/>
</dbReference>
<protein>
    <submittedName>
        <fullName evidence="5">AraC-type DNA-binding protein</fullName>
    </submittedName>
</protein>
<dbReference type="RefSeq" id="WP_075024692.1">
    <property type="nucleotide sequence ID" value="NZ_FOVH01000027.1"/>
</dbReference>
<dbReference type="EMBL" id="FOVH01000027">
    <property type="protein sequence ID" value="SFQ32133.1"/>
    <property type="molecule type" value="Genomic_DNA"/>
</dbReference>
<dbReference type="Proteomes" id="UP000183413">
    <property type="component" value="Unassembled WGS sequence"/>
</dbReference>
<dbReference type="PANTHER" id="PTHR46796">
    <property type="entry name" value="HTH-TYPE TRANSCRIPTIONAL ACTIVATOR RHAS-RELATED"/>
    <property type="match status" value="1"/>
</dbReference>
<dbReference type="GO" id="GO:0043565">
    <property type="term" value="F:sequence-specific DNA binding"/>
    <property type="evidence" value="ECO:0007669"/>
    <property type="project" value="InterPro"/>
</dbReference>
<dbReference type="PRINTS" id="PR00032">
    <property type="entry name" value="HTHARAC"/>
</dbReference>
<evidence type="ECO:0000256" key="1">
    <source>
        <dbReference type="ARBA" id="ARBA00023015"/>
    </source>
</evidence>
<keyword evidence="3" id="KW-0804">Transcription</keyword>
<evidence type="ECO:0000313" key="6">
    <source>
        <dbReference type="Proteomes" id="UP000183413"/>
    </source>
</evidence>
<keyword evidence="1" id="KW-0805">Transcription regulation</keyword>
<reference evidence="5 6" key="1">
    <citation type="submission" date="2016-10" db="EMBL/GenBank/DDBJ databases">
        <authorList>
            <person name="de Groot N.N."/>
        </authorList>
    </citation>
    <scope>NUCLEOTIDE SEQUENCE [LARGE SCALE GENOMIC DNA]</scope>
    <source>
        <strain evidence="5 6">DSM 43067</strain>
    </source>
</reference>
<evidence type="ECO:0000256" key="2">
    <source>
        <dbReference type="ARBA" id="ARBA00023125"/>
    </source>
</evidence>
<dbReference type="AlphaFoldDB" id="A0A1I5XJH4"/>
<keyword evidence="2 5" id="KW-0238">DNA-binding</keyword>
<dbReference type="eggNOG" id="COG2207">
    <property type="taxonomic scope" value="Bacteria"/>
</dbReference>
<dbReference type="PANTHER" id="PTHR46796:SF6">
    <property type="entry name" value="ARAC SUBFAMILY"/>
    <property type="match status" value="1"/>
</dbReference>
<gene>
    <name evidence="5" type="ORF">SAMN04489713_12749</name>
</gene>
<proteinExistence type="predicted"/>
<sequence>MPAPAPMISQASTEDVDPRDRIDYWEDYNRRALVGLACTSYSEQGLLARQANFRLGDVRLADISGNAHAIERTPQIARAVPKESVFASLLVEGEAVFLHEHGCLAATAGDLVLYDTRRPYLFGFSSSMRQFLVDVPREVFAERCMAGGVPAPMVFGRGTAREGELLRTLRSVLEAPHATARDGVLDLLGLLAAERAGGRPAPAAYRTRLIVAQDYIERHLHDARLSPGRVAAALGVSVRHLGRIFEPAGTTPSRHILERRLRRAHGDLTAPDAARGTIADVAYRWGFSSQAHFARHFRARFGRTPSEVRAEACAGERPPEG</sequence>
<dbReference type="GO" id="GO:0003700">
    <property type="term" value="F:DNA-binding transcription factor activity"/>
    <property type="evidence" value="ECO:0007669"/>
    <property type="project" value="InterPro"/>
</dbReference>
<dbReference type="PROSITE" id="PS00041">
    <property type="entry name" value="HTH_ARAC_FAMILY_1"/>
    <property type="match status" value="1"/>
</dbReference>
<organism evidence="5 6">
    <name type="scientific">Actinomadura madurae</name>
    <dbReference type="NCBI Taxonomy" id="1993"/>
    <lineage>
        <taxon>Bacteria</taxon>
        <taxon>Bacillati</taxon>
        <taxon>Actinomycetota</taxon>
        <taxon>Actinomycetes</taxon>
        <taxon>Streptosporangiales</taxon>
        <taxon>Thermomonosporaceae</taxon>
        <taxon>Actinomadura</taxon>
    </lineage>
</organism>
<dbReference type="InterPro" id="IPR018060">
    <property type="entry name" value="HTH_AraC"/>
</dbReference>
<dbReference type="InterPro" id="IPR020449">
    <property type="entry name" value="Tscrpt_reg_AraC-type_HTH"/>
</dbReference>
<accession>A0A1I5XJH4</accession>